<dbReference type="PANTHER" id="PTHR31801:SF0">
    <property type="entry name" value="ALTERED INHERITANCE OF MITOCHONDRIA PROTEIN 24, MITOCHONDRIAL"/>
    <property type="match status" value="1"/>
</dbReference>
<name>A0A2J8ABX6_9CHLO</name>
<dbReference type="InterPro" id="IPR002838">
    <property type="entry name" value="AIM24"/>
</dbReference>
<dbReference type="Proteomes" id="UP000236333">
    <property type="component" value="Unassembled WGS sequence"/>
</dbReference>
<dbReference type="Pfam" id="PF01987">
    <property type="entry name" value="AIM24"/>
    <property type="match status" value="1"/>
</dbReference>
<dbReference type="EMBL" id="PGGS01000071">
    <property type="protein sequence ID" value="PNH09983.1"/>
    <property type="molecule type" value="Genomic_DNA"/>
</dbReference>
<protein>
    <submittedName>
        <fullName evidence="1">Uncharacterized protein</fullName>
    </submittedName>
</protein>
<evidence type="ECO:0000313" key="1">
    <source>
        <dbReference type="EMBL" id="PNH09983.1"/>
    </source>
</evidence>
<organism evidence="1 2">
    <name type="scientific">Tetrabaena socialis</name>
    <dbReference type="NCBI Taxonomy" id="47790"/>
    <lineage>
        <taxon>Eukaryota</taxon>
        <taxon>Viridiplantae</taxon>
        <taxon>Chlorophyta</taxon>
        <taxon>core chlorophytes</taxon>
        <taxon>Chlorophyceae</taxon>
        <taxon>CS clade</taxon>
        <taxon>Chlamydomonadales</taxon>
        <taxon>Tetrabaenaceae</taxon>
        <taxon>Tetrabaena</taxon>
    </lineage>
</organism>
<accession>A0A2J8ABX6</accession>
<reference evidence="1 2" key="1">
    <citation type="journal article" date="2017" name="Mol. Biol. Evol.">
        <title>The 4-celled Tetrabaena socialis nuclear genome reveals the essential components for genetic control of cell number at the origin of multicellularity in the volvocine lineage.</title>
        <authorList>
            <person name="Featherston J."/>
            <person name="Arakaki Y."/>
            <person name="Hanschen E.R."/>
            <person name="Ferris P.J."/>
            <person name="Michod R.E."/>
            <person name="Olson B.J.S.C."/>
            <person name="Nozaki H."/>
            <person name="Durand P.M."/>
        </authorList>
    </citation>
    <scope>NUCLEOTIDE SEQUENCE [LARGE SCALE GENOMIC DNA]</scope>
    <source>
        <strain evidence="1 2">NIES-571</strain>
    </source>
</reference>
<gene>
    <name evidence="1" type="ORF">TSOC_003320</name>
</gene>
<dbReference type="InterPro" id="IPR016031">
    <property type="entry name" value="Trp_RNA-bd_attenuator-like_dom"/>
</dbReference>
<comment type="caution">
    <text evidence="1">The sequence shown here is derived from an EMBL/GenBank/DDBJ whole genome shotgun (WGS) entry which is preliminary data.</text>
</comment>
<proteinExistence type="predicted"/>
<dbReference type="AlphaFoldDB" id="A0A2J8ABX6"/>
<dbReference type="InterPro" id="IPR036983">
    <property type="entry name" value="AIM24_sf"/>
</dbReference>
<dbReference type="OrthoDB" id="1705416at2759"/>
<dbReference type="Gene3D" id="3.60.160.10">
    <property type="entry name" value="Mitochondrial biogenesis AIM24"/>
    <property type="match status" value="1"/>
</dbReference>
<dbReference type="SUPFAM" id="SSF51219">
    <property type="entry name" value="TRAP-like"/>
    <property type="match status" value="1"/>
</dbReference>
<evidence type="ECO:0000313" key="2">
    <source>
        <dbReference type="Proteomes" id="UP000236333"/>
    </source>
</evidence>
<sequence>MAASGSAGAFYPPIKAPYDAPTQPLMSAEYYPGSAVQVHTNFDPSGKYKLKFEGAFAAVEAGISAGDGVKSQGGVMVTMSGNVDIDTRLEGGLGLSLLRCCCAGGSMFFSHYSLLPGLGGRGDVLLAPPVPGEIMLLHLDGRLPVQRGVCWTMHPGGFLACDESVSIGVKMLDIAQGCCGGEGFFVMDATGRGRLLICSYGSIMRYDLAPGERRKIGGWPAVRQLPYE</sequence>
<dbReference type="PANTHER" id="PTHR31801">
    <property type="entry name" value="ALTERED INHERITANCE OF MITOCHONDRIA PROTEIN 24, MITOCHONDRIAL"/>
    <property type="match status" value="1"/>
</dbReference>
<keyword evidence="2" id="KW-1185">Reference proteome</keyword>